<gene>
    <name evidence="3" type="ORF">V6N11_007463</name>
</gene>
<proteinExistence type="predicted"/>
<evidence type="ECO:0000259" key="2">
    <source>
        <dbReference type="Pfam" id="PF23598"/>
    </source>
</evidence>
<evidence type="ECO:0000313" key="3">
    <source>
        <dbReference type="EMBL" id="KAK8979003.1"/>
    </source>
</evidence>
<keyword evidence="1" id="KW-0677">Repeat</keyword>
<sequence length="275" mass="31699">MVHLRYLVVKSYNEDELLKIDAVDSAPPDLEKLVLARKLEKLPSWFNSLDNLTYLCLHWSSLRNDFLPHIQALPNLGEITLLNAYEGERLDFLEGFQKLKILRINGCCRLNGIVINRGVMPGLQDLYIFDCPEFTTLPHGWKSLPDLKQVRQFDVSPELMEKIWRSERMVRRTIRGINFTRQEESWVSFGGRYSASYLRPLFNSPETPSILFLAVKLWLLWCKQFVFFAVSPLLCQIQPQLQLCCIPFEPSPCGFMAVRKLVLGCLEIMGVGCVA</sequence>
<feature type="domain" description="Disease resistance R13L4/SHOC-2-like LRR" evidence="2">
    <location>
        <begin position="4"/>
        <end position="174"/>
    </location>
</feature>
<accession>A0ABR2NS54</accession>
<dbReference type="InterPro" id="IPR055414">
    <property type="entry name" value="LRR_R13L4/SHOC2-like"/>
</dbReference>
<keyword evidence="4" id="KW-1185">Reference proteome</keyword>
<dbReference type="SUPFAM" id="SSF52058">
    <property type="entry name" value="L domain-like"/>
    <property type="match status" value="1"/>
</dbReference>
<dbReference type="Pfam" id="PF23598">
    <property type="entry name" value="LRR_14"/>
    <property type="match status" value="1"/>
</dbReference>
<evidence type="ECO:0000313" key="4">
    <source>
        <dbReference type="Proteomes" id="UP001396334"/>
    </source>
</evidence>
<dbReference type="EMBL" id="JBBPBN010000105">
    <property type="protein sequence ID" value="KAK8979003.1"/>
    <property type="molecule type" value="Genomic_DNA"/>
</dbReference>
<comment type="caution">
    <text evidence="3">The sequence shown here is derived from an EMBL/GenBank/DDBJ whole genome shotgun (WGS) entry which is preliminary data.</text>
</comment>
<name>A0ABR2NS54_9ROSI</name>
<organism evidence="3 4">
    <name type="scientific">Hibiscus sabdariffa</name>
    <name type="common">roselle</name>
    <dbReference type="NCBI Taxonomy" id="183260"/>
    <lineage>
        <taxon>Eukaryota</taxon>
        <taxon>Viridiplantae</taxon>
        <taxon>Streptophyta</taxon>
        <taxon>Embryophyta</taxon>
        <taxon>Tracheophyta</taxon>
        <taxon>Spermatophyta</taxon>
        <taxon>Magnoliopsida</taxon>
        <taxon>eudicotyledons</taxon>
        <taxon>Gunneridae</taxon>
        <taxon>Pentapetalae</taxon>
        <taxon>rosids</taxon>
        <taxon>malvids</taxon>
        <taxon>Malvales</taxon>
        <taxon>Malvaceae</taxon>
        <taxon>Malvoideae</taxon>
        <taxon>Hibiscus</taxon>
    </lineage>
</organism>
<dbReference type="Gene3D" id="3.80.10.10">
    <property type="entry name" value="Ribonuclease Inhibitor"/>
    <property type="match status" value="1"/>
</dbReference>
<reference evidence="3 4" key="1">
    <citation type="journal article" date="2024" name="G3 (Bethesda)">
        <title>Genome assembly of Hibiscus sabdariffa L. provides insights into metabolisms of medicinal natural products.</title>
        <authorList>
            <person name="Kim T."/>
        </authorList>
    </citation>
    <scope>NUCLEOTIDE SEQUENCE [LARGE SCALE GENOMIC DNA]</scope>
    <source>
        <strain evidence="3">TK-2024</strain>
        <tissue evidence="3">Old leaves</tissue>
    </source>
</reference>
<dbReference type="InterPro" id="IPR032675">
    <property type="entry name" value="LRR_dom_sf"/>
</dbReference>
<evidence type="ECO:0000256" key="1">
    <source>
        <dbReference type="ARBA" id="ARBA00022737"/>
    </source>
</evidence>
<protein>
    <recommendedName>
        <fullName evidence="2">Disease resistance R13L4/SHOC-2-like LRR domain-containing protein</fullName>
    </recommendedName>
</protein>
<dbReference type="Proteomes" id="UP001396334">
    <property type="component" value="Unassembled WGS sequence"/>
</dbReference>